<gene>
    <name evidence="1" type="ORF">GT409_07155</name>
</gene>
<evidence type="ECO:0000313" key="2">
    <source>
        <dbReference type="Proteomes" id="UP000464954"/>
    </source>
</evidence>
<dbReference type="InterPro" id="IPR036249">
    <property type="entry name" value="Thioredoxin-like_sf"/>
</dbReference>
<dbReference type="SUPFAM" id="SSF52833">
    <property type="entry name" value="Thioredoxin-like"/>
    <property type="match status" value="1"/>
</dbReference>
<dbReference type="Gene3D" id="3.40.30.10">
    <property type="entry name" value="Glutaredoxin"/>
    <property type="match status" value="1"/>
</dbReference>
<sequence length="103" mass="11019">MNQQTTPYLCHIFVCTNVREKNPDNPGCGTKDSGELKSIIKQEISERGWKGKVRVSTTGCMGLCGSGPNVLLHPQGIHYAGVTRSSLGTILETVSELIAASNS</sequence>
<accession>A0A6P1M5V3</accession>
<dbReference type="RefSeq" id="WP_160628377.1">
    <property type="nucleotide sequence ID" value="NZ_CP047593.1"/>
</dbReference>
<keyword evidence="2" id="KW-1185">Reference proteome</keyword>
<protein>
    <submittedName>
        <fullName evidence="1">(2Fe-2S) ferredoxin domain-containing protein</fullName>
    </submittedName>
</protein>
<proteinExistence type="predicted"/>
<dbReference type="KEGG" id="taer:GT409_07155"/>
<dbReference type="EMBL" id="CP047593">
    <property type="protein sequence ID" value="QHI69237.1"/>
    <property type="molecule type" value="Genomic_DNA"/>
</dbReference>
<evidence type="ECO:0000313" key="1">
    <source>
        <dbReference type="EMBL" id="QHI69237.1"/>
    </source>
</evidence>
<dbReference type="AlphaFoldDB" id="A0A6P1M5V3"/>
<dbReference type="CDD" id="cd02980">
    <property type="entry name" value="TRX_Fd_family"/>
    <property type="match status" value="1"/>
</dbReference>
<name>A0A6P1M5V3_9BACT</name>
<reference evidence="1 2" key="1">
    <citation type="submission" date="2020-01" db="EMBL/GenBank/DDBJ databases">
        <title>Ponticoccus aerotolerans gen. nov., sp. nov., an anaerobic bacterium and proposal of Ponticoccusceae fam. nov., Ponticoccusles ord. nov. and Ponticoccuse classis nov. in the phylum Kiritimatiellaeota.</title>
        <authorList>
            <person name="Zhou L.Y."/>
            <person name="Du Z.J."/>
        </authorList>
    </citation>
    <scope>NUCLEOTIDE SEQUENCE [LARGE SCALE GENOMIC DNA]</scope>
    <source>
        <strain evidence="1 2">S-5007</strain>
    </source>
</reference>
<organism evidence="1 2">
    <name type="scientific">Tichowtungia aerotolerans</name>
    <dbReference type="NCBI Taxonomy" id="2697043"/>
    <lineage>
        <taxon>Bacteria</taxon>
        <taxon>Pseudomonadati</taxon>
        <taxon>Kiritimatiellota</taxon>
        <taxon>Tichowtungiia</taxon>
        <taxon>Tichowtungiales</taxon>
        <taxon>Tichowtungiaceae</taxon>
        <taxon>Tichowtungia</taxon>
    </lineage>
</organism>
<dbReference type="Proteomes" id="UP000464954">
    <property type="component" value="Chromosome"/>
</dbReference>